<dbReference type="EMBL" id="UGHP01000001">
    <property type="protein sequence ID" value="STQ81350.1"/>
    <property type="molecule type" value="Genomic_DNA"/>
</dbReference>
<reference evidence="1 2" key="1">
    <citation type="submission" date="2018-06" db="EMBL/GenBank/DDBJ databases">
        <authorList>
            <consortium name="Pathogen Informatics"/>
            <person name="Doyle S."/>
        </authorList>
    </citation>
    <scope>NUCLEOTIDE SEQUENCE [LARGE SCALE GENOMIC DNA]</scope>
    <source>
        <strain evidence="1 2">NCTC8105</strain>
    </source>
</reference>
<evidence type="ECO:0000313" key="1">
    <source>
        <dbReference type="EMBL" id="STQ81350.1"/>
    </source>
</evidence>
<proteinExistence type="predicted"/>
<sequence length="86" mass="9561">MIDEILKNQRQSQAHLDSLNQVRFMLKNGTISSEELAIMALDHMGVKGELVEQVRSRAKLQRDKFLAEMMGTINSAVGACNESGRA</sequence>
<dbReference type="RefSeq" id="WP_043494693.1">
    <property type="nucleotide sequence ID" value="NZ_CAUEKE010000001.1"/>
</dbReference>
<accession>A0A377PMA5</accession>
<name>A0A377PMA5_HAFAL</name>
<dbReference type="AlphaFoldDB" id="A0A377PMA5"/>
<protein>
    <submittedName>
        <fullName evidence="1">Uncharacterized protein</fullName>
    </submittedName>
</protein>
<organism evidence="1 2">
    <name type="scientific">Hafnia alvei</name>
    <dbReference type="NCBI Taxonomy" id="569"/>
    <lineage>
        <taxon>Bacteria</taxon>
        <taxon>Pseudomonadati</taxon>
        <taxon>Pseudomonadota</taxon>
        <taxon>Gammaproteobacteria</taxon>
        <taxon>Enterobacterales</taxon>
        <taxon>Hafniaceae</taxon>
        <taxon>Hafnia</taxon>
    </lineage>
</organism>
<dbReference type="Proteomes" id="UP000254821">
    <property type="component" value="Unassembled WGS sequence"/>
</dbReference>
<evidence type="ECO:0000313" key="2">
    <source>
        <dbReference type="Proteomes" id="UP000254821"/>
    </source>
</evidence>
<gene>
    <name evidence="1" type="ORF">NCTC8105_03530</name>
</gene>